<dbReference type="InterPro" id="IPR006045">
    <property type="entry name" value="Cupin_1"/>
</dbReference>
<dbReference type="AlphaFoldDB" id="A0A9J6ANA8"/>
<dbReference type="Gene3D" id="2.60.120.10">
    <property type="entry name" value="Jelly Rolls"/>
    <property type="match status" value="1"/>
</dbReference>
<dbReference type="Pfam" id="PF00190">
    <property type="entry name" value="Cupin_1"/>
    <property type="match status" value="1"/>
</dbReference>
<dbReference type="OrthoDB" id="735591at2759"/>
<protein>
    <recommendedName>
        <fullName evidence="1">Cupin type-1 domain-containing protein</fullName>
    </recommendedName>
</protein>
<dbReference type="InterPro" id="IPR011051">
    <property type="entry name" value="RmlC_Cupin_sf"/>
</dbReference>
<sequence length="114" mass="12462">MNLDRVRWDGKEKDVAQRAKIKSDHTVCHPNKIRGNYNVANSILINKVGSSGSRIVIKPRGLAQPHYADSSKIAYVCAGECIAGLISLEDSKEEVVKIQKGDTIPITVGTVSCW</sequence>
<keyword evidence="3" id="KW-1185">Reference proteome</keyword>
<organism evidence="2 3">
    <name type="scientific">Solanum commersonii</name>
    <name type="common">Commerson's wild potato</name>
    <name type="synonym">Commerson's nightshade</name>
    <dbReference type="NCBI Taxonomy" id="4109"/>
    <lineage>
        <taxon>Eukaryota</taxon>
        <taxon>Viridiplantae</taxon>
        <taxon>Streptophyta</taxon>
        <taxon>Embryophyta</taxon>
        <taxon>Tracheophyta</taxon>
        <taxon>Spermatophyta</taxon>
        <taxon>Magnoliopsida</taxon>
        <taxon>eudicotyledons</taxon>
        <taxon>Gunneridae</taxon>
        <taxon>Pentapetalae</taxon>
        <taxon>asterids</taxon>
        <taxon>lamiids</taxon>
        <taxon>Solanales</taxon>
        <taxon>Solanaceae</taxon>
        <taxon>Solanoideae</taxon>
        <taxon>Solaneae</taxon>
        <taxon>Solanum</taxon>
    </lineage>
</organism>
<evidence type="ECO:0000259" key="1">
    <source>
        <dbReference type="Pfam" id="PF00190"/>
    </source>
</evidence>
<name>A0A9J6ANA8_SOLCO</name>
<feature type="domain" description="Cupin type-1" evidence="1">
    <location>
        <begin position="41"/>
        <end position="108"/>
    </location>
</feature>
<evidence type="ECO:0000313" key="2">
    <source>
        <dbReference type="EMBL" id="KAG5625618.1"/>
    </source>
</evidence>
<proteinExistence type="predicted"/>
<accession>A0A9J6ANA8</accession>
<gene>
    <name evidence="2" type="ORF">H5410_010836</name>
</gene>
<comment type="caution">
    <text evidence="2">The sequence shown here is derived from an EMBL/GenBank/DDBJ whole genome shotgun (WGS) entry which is preliminary data.</text>
</comment>
<dbReference type="EMBL" id="JACXVP010000002">
    <property type="protein sequence ID" value="KAG5625618.1"/>
    <property type="molecule type" value="Genomic_DNA"/>
</dbReference>
<reference evidence="2 3" key="1">
    <citation type="submission" date="2020-09" db="EMBL/GenBank/DDBJ databases">
        <title>De no assembly of potato wild relative species, Solanum commersonii.</title>
        <authorList>
            <person name="Cho K."/>
        </authorList>
    </citation>
    <scope>NUCLEOTIDE SEQUENCE [LARGE SCALE GENOMIC DNA]</scope>
    <source>
        <strain evidence="2">LZ3.2</strain>
        <tissue evidence="2">Leaf</tissue>
    </source>
</reference>
<dbReference type="InterPro" id="IPR014710">
    <property type="entry name" value="RmlC-like_jellyroll"/>
</dbReference>
<dbReference type="Proteomes" id="UP000824120">
    <property type="component" value="Chromosome 2"/>
</dbReference>
<dbReference type="SUPFAM" id="SSF51182">
    <property type="entry name" value="RmlC-like cupins"/>
    <property type="match status" value="1"/>
</dbReference>
<evidence type="ECO:0000313" key="3">
    <source>
        <dbReference type="Proteomes" id="UP000824120"/>
    </source>
</evidence>